<accession>A0AAW9CW26</accession>
<gene>
    <name evidence="1" type="ORF">C7S16_6376</name>
</gene>
<name>A0AAW9CW26_BURTH</name>
<comment type="caution">
    <text evidence="1">The sequence shown here is derived from an EMBL/GenBank/DDBJ whole genome shotgun (WGS) entry which is preliminary data.</text>
</comment>
<evidence type="ECO:0000313" key="1">
    <source>
        <dbReference type="EMBL" id="MDW9252859.1"/>
    </source>
</evidence>
<dbReference type="EMBL" id="QXCT01000001">
    <property type="protein sequence ID" value="MDW9252859.1"/>
    <property type="molecule type" value="Genomic_DNA"/>
</dbReference>
<dbReference type="Proteomes" id="UP001272137">
    <property type="component" value="Unassembled WGS sequence"/>
</dbReference>
<proteinExistence type="predicted"/>
<dbReference type="AlphaFoldDB" id="A0AAW9CW26"/>
<reference evidence="1" key="1">
    <citation type="submission" date="2018-08" db="EMBL/GenBank/DDBJ databases">
        <title>Identification of Burkholderia cepacia strains that express a Burkholderia pseudomallei-like capsular polysaccharide.</title>
        <authorList>
            <person name="Burtnick M.N."/>
            <person name="Vongsouvath M."/>
            <person name="Newton P."/>
            <person name="Wuthiekanun V."/>
            <person name="Limmathurotsakul D."/>
            <person name="Brett P.J."/>
            <person name="Chantratita N."/>
            <person name="Dance D.A."/>
        </authorList>
    </citation>
    <scope>NUCLEOTIDE SEQUENCE</scope>
    <source>
        <strain evidence="1">SBXCC001</strain>
    </source>
</reference>
<protein>
    <submittedName>
        <fullName evidence="1">Uncharacterized protein</fullName>
    </submittedName>
</protein>
<organism evidence="1 2">
    <name type="scientific">Burkholderia thailandensis</name>
    <dbReference type="NCBI Taxonomy" id="57975"/>
    <lineage>
        <taxon>Bacteria</taxon>
        <taxon>Pseudomonadati</taxon>
        <taxon>Pseudomonadota</taxon>
        <taxon>Betaproteobacteria</taxon>
        <taxon>Burkholderiales</taxon>
        <taxon>Burkholderiaceae</taxon>
        <taxon>Burkholderia</taxon>
        <taxon>pseudomallei group</taxon>
    </lineage>
</organism>
<evidence type="ECO:0000313" key="2">
    <source>
        <dbReference type="Proteomes" id="UP001272137"/>
    </source>
</evidence>
<sequence>MLRSRRTENGTGSIAGSCTLNIPLRSSRTSSAYPTGPPYRILIPLCEPNNQLGIFRFDPHRVHLQPKI</sequence>